<dbReference type="EMBL" id="CAJNOQ010011466">
    <property type="protein sequence ID" value="CAF1277459.1"/>
    <property type="molecule type" value="Genomic_DNA"/>
</dbReference>
<dbReference type="Proteomes" id="UP000681722">
    <property type="component" value="Unassembled WGS sequence"/>
</dbReference>
<feature type="region of interest" description="Disordered" evidence="1">
    <location>
        <begin position="121"/>
        <end position="143"/>
    </location>
</feature>
<feature type="compositionally biased region" description="Polar residues" evidence="1">
    <location>
        <begin position="121"/>
        <end position="139"/>
    </location>
</feature>
<sequence>MKGIKLQSLPFFYRKHRRHRNQLEASDEIVAQGDQNIAHRQSEVRSEIDMESAVATRCTLQLNPSDSRSSNCISEELQDEEQQYQVLSNSELPDQWSNGSNQSMNTTRNRTLTKPVSATLINTGKGSQASSEDTANGASDSAFVDDNSNLPTLDGSMAISGKQNVVQSSMSRIPIAADTPIANSMKSLKIIFPSTSQAKYEPMFLLEKIAFIYIELVVKRGYKAMTNWPFRNLAR</sequence>
<name>A0A815BWU2_9BILA</name>
<dbReference type="Proteomes" id="UP000682733">
    <property type="component" value="Unassembled WGS sequence"/>
</dbReference>
<evidence type="ECO:0000313" key="6">
    <source>
        <dbReference type="Proteomes" id="UP000663829"/>
    </source>
</evidence>
<dbReference type="Proteomes" id="UP000677228">
    <property type="component" value="Unassembled WGS sequence"/>
</dbReference>
<keyword evidence="6" id="KW-1185">Reference proteome</keyword>
<organism evidence="3 6">
    <name type="scientific">Didymodactylos carnosus</name>
    <dbReference type="NCBI Taxonomy" id="1234261"/>
    <lineage>
        <taxon>Eukaryota</taxon>
        <taxon>Metazoa</taxon>
        <taxon>Spiralia</taxon>
        <taxon>Gnathifera</taxon>
        <taxon>Rotifera</taxon>
        <taxon>Eurotatoria</taxon>
        <taxon>Bdelloidea</taxon>
        <taxon>Philodinida</taxon>
        <taxon>Philodinidae</taxon>
        <taxon>Didymodactylos</taxon>
    </lineage>
</organism>
<protein>
    <submittedName>
        <fullName evidence="3">Uncharacterized protein</fullName>
    </submittedName>
</protein>
<gene>
    <name evidence="3" type="ORF">GPM918_LOCUS27390</name>
    <name evidence="2" type="ORF">OVA965_LOCUS6503</name>
    <name evidence="5" type="ORF">SRO942_LOCUS27707</name>
    <name evidence="4" type="ORF">TMI583_LOCUS6499</name>
</gene>
<accession>A0A815BWU2</accession>
<reference evidence="3" key="1">
    <citation type="submission" date="2021-02" db="EMBL/GenBank/DDBJ databases">
        <authorList>
            <person name="Nowell W R."/>
        </authorList>
    </citation>
    <scope>NUCLEOTIDE SEQUENCE</scope>
</reference>
<dbReference type="AlphaFoldDB" id="A0A815BWU2"/>
<evidence type="ECO:0000313" key="5">
    <source>
        <dbReference type="EMBL" id="CAF4070183.1"/>
    </source>
</evidence>
<evidence type="ECO:0000313" key="4">
    <source>
        <dbReference type="EMBL" id="CAF3623056.1"/>
    </source>
</evidence>
<dbReference type="Proteomes" id="UP000663829">
    <property type="component" value="Unassembled WGS sequence"/>
</dbReference>
<evidence type="ECO:0000313" key="3">
    <source>
        <dbReference type="EMBL" id="CAF1277459.1"/>
    </source>
</evidence>
<proteinExistence type="predicted"/>
<evidence type="ECO:0000313" key="2">
    <source>
        <dbReference type="EMBL" id="CAF0838166.1"/>
    </source>
</evidence>
<dbReference type="EMBL" id="CAJOBA010001969">
    <property type="protein sequence ID" value="CAF3623056.1"/>
    <property type="molecule type" value="Genomic_DNA"/>
</dbReference>
<evidence type="ECO:0000256" key="1">
    <source>
        <dbReference type="SAM" id="MobiDB-lite"/>
    </source>
</evidence>
<comment type="caution">
    <text evidence="3">The sequence shown here is derived from an EMBL/GenBank/DDBJ whole genome shotgun (WGS) entry which is preliminary data.</text>
</comment>
<dbReference type="EMBL" id="CAJNOK010001969">
    <property type="protein sequence ID" value="CAF0838166.1"/>
    <property type="molecule type" value="Genomic_DNA"/>
</dbReference>
<dbReference type="EMBL" id="CAJOBC010026247">
    <property type="protein sequence ID" value="CAF4070183.1"/>
    <property type="molecule type" value="Genomic_DNA"/>
</dbReference>